<accession>A0A2P4P6D7</accession>
<reference evidence="3 4" key="2">
    <citation type="journal article" date="2018" name="New Phytol.">
        <title>High intraspecific genome diversity in the model arbuscular mycorrhizal symbiont Rhizophagus irregularis.</title>
        <authorList>
            <person name="Chen E.C.H."/>
            <person name="Morin E."/>
            <person name="Beaudet D."/>
            <person name="Noel J."/>
            <person name="Yildirir G."/>
            <person name="Ndikumana S."/>
            <person name="Charron P."/>
            <person name="St-Onge C."/>
            <person name="Giorgi J."/>
            <person name="Kruger M."/>
            <person name="Marton T."/>
            <person name="Ropars J."/>
            <person name="Grigoriev I.V."/>
            <person name="Hainaut M."/>
            <person name="Henrissat B."/>
            <person name="Roux C."/>
            <person name="Martin F."/>
            <person name="Corradi N."/>
        </authorList>
    </citation>
    <scope>NUCLEOTIDE SEQUENCE [LARGE SCALE GENOMIC DNA]</scope>
    <source>
        <strain evidence="3 4">DAOM 197198</strain>
    </source>
</reference>
<gene>
    <name evidence="3" type="ORF">GLOIN_2v1815057</name>
</gene>
<feature type="region of interest" description="Disordered" evidence="1">
    <location>
        <begin position="191"/>
        <end position="215"/>
    </location>
</feature>
<dbReference type="Proteomes" id="UP000018888">
    <property type="component" value="Unassembled WGS sequence"/>
</dbReference>
<dbReference type="SMART" id="SM00454">
    <property type="entry name" value="SAM"/>
    <property type="match status" value="2"/>
</dbReference>
<evidence type="ECO:0000313" key="4">
    <source>
        <dbReference type="Proteomes" id="UP000018888"/>
    </source>
</evidence>
<dbReference type="InterPro" id="IPR013761">
    <property type="entry name" value="SAM/pointed_sf"/>
</dbReference>
<dbReference type="AlphaFoldDB" id="A0A2P4P6D7"/>
<name>A0A2P4P6D7_RHIID</name>
<evidence type="ECO:0000256" key="1">
    <source>
        <dbReference type="SAM" id="MobiDB-lite"/>
    </source>
</evidence>
<dbReference type="VEuPathDB" id="FungiDB:RhiirFUN_026760"/>
<feature type="compositionally biased region" description="Acidic residues" evidence="1">
    <location>
        <begin position="205"/>
        <end position="215"/>
    </location>
</feature>
<evidence type="ECO:0000259" key="2">
    <source>
        <dbReference type="SMART" id="SM00454"/>
    </source>
</evidence>
<evidence type="ECO:0000313" key="3">
    <source>
        <dbReference type="EMBL" id="POG60944.1"/>
    </source>
</evidence>
<comment type="caution">
    <text evidence="3">The sequence shown here is derived from an EMBL/GenBank/DDBJ whole genome shotgun (WGS) entry which is preliminary data.</text>
</comment>
<dbReference type="InterPro" id="IPR001660">
    <property type="entry name" value="SAM"/>
</dbReference>
<dbReference type="EMBL" id="AUPC02000363">
    <property type="protein sequence ID" value="POG60944.1"/>
    <property type="molecule type" value="Genomic_DNA"/>
</dbReference>
<reference evidence="3 4" key="1">
    <citation type="journal article" date="2013" name="Proc. Natl. Acad. Sci. U.S.A.">
        <title>Genome of an arbuscular mycorrhizal fungus provides insight into the oldest plant symbiosis.</title>
        <authorList>
            <person name="Tisserant E."/>
            <person name="Malbreil M."/>
            <person name="Kuo A."/>
            <person name="Kohler A."/>
            <person name="Symeonidi A."/>
            <person name="Balestrini R."/>
            <person name="Charron P."/>
            <person name="Duensing N."/>
            <person name="Frei Dit Frey N."/>
            <person name="Gianinazzi-Pearson V."/>
            <person name="Gilbert L.B."/>
            <person name="Handa Y."/>
            <person name="Herr J.R."/>
            <person name="Hijri M."/>
            <person name="Koul R."/>
            <person name="Kawaguchi M."/>
            <person name="Krajinski F."/>
            <person name="Lammers P.J."/>
            <person name="Masclaux F.G."/>
            <person name="Murat C."/>
            <person name="Morin E."/>
            <person name="Ndikumana S."/>
            <person name="Pagni M."/>
            <person name="Petitpierre D."/>
            <person name="Requena N."/>
            <person name="Rosikiewicz P."/>
            <person name="Riley R."/>
            <person name="Saito K."/>
            <person name="San Clemente H."/>
            <person name="Shapiro H."/>
            <person name="van Tuinen D."/>
            <person name="Becard G."/>
            <person name="Bonfante P."/>
            <person name="Paszkowski U."/>
            <person name="Shachar-Hill Y.Y."/>
            <person name="Tuskan G.A."/>
            <person name="Young P.W."/>
            <person name="Sanders I.R."/>
            <person name="Henrissat B."/>
            <person name="Rensing S.A."/>
            <person name="Grigoriev I.V."/>
            <person name="Corradi N."/>
            <person name="Roux C."/>
            <person name="Martin F."/>
        </authorList>
    </citation>
    <scope>NUCLEOTIDE SEQUENCE [LARGE SCALE GENOMIC DNA]</scope>
    <source>
        <strain evidence="3 4">DAOM 197198</strain>
    </source>
</reference>
<protein>
    <recommendedName>
        <fullName evidence="2">SAM domain-containing protein</fullName>
    </recommendedName>
</protein>
<feature type="domain" description="SAM" evidence="2">
    <location>
        <begin position="22"/>
        <end position="90"/>
    </location>
</feature>
<proteinExistence type="predicted"/>
<dbReference type="SUPFAM" id="SSF47769">
    <property type="entry name" value="SAM/Pointed domain"/>
    <property type="match status" value="1"/>
</dbReference>
<keyword evidence="4" id="KW-1185">Reference proteome</keyword>
<feature type="domain" description="SAM" evidence="2">
    <location>
        <begin position="117"/>
        <end position="185"/>
    </location>
</feature>
<dbReference type="Gene3D" id="1.10.150.50">
    <property type="entry name" value="Transcription Factor, Ets-1"/>
    <property type="match status" value="2"/>
</dbReference>
<organism evidence="3 4">
    <name type="scientific">Rhizophagus irregularis (strain DAOM 181602 / DAOM 197198 / MUCL 43194)</name>
    <name type="common">Arbuscular mycorrhizal fungus</name>
    <name type="synonym">Glomus intraradices</name>
    <dbReference type="NCBI Taxonomy" id="747089"/>
    <lineage>
        <taxon>Eukaryota</taxon>
        <taxon>Fungi</taxon>
        <taxon>Fungi incertae sedis</taxon>
        <taxon>Mucoromycota</taxon>
        <taxon>Glomeromycotina</taxon>
        <taxon>Glomeromycetes</taxon>
        <taxon>Glomerales</taxon>
        <taxon>Glomeraceae</taxon>
        <taxon>Rhizophagus</taxon>
    </lineage>
</organism>
<sequence>MGLPMEYSGNRMSSQLPSTEEVKKMDVESLVLRLNDANLGLKKDALNFIKEQQIPGDIFLNLTLSCLKTYGLKLGPAMRILQTIDTLKKEDFKNKMGMHVAYNGDNMSARIPASKEIKTLDVDSLVLRLRDANLRLNMNVLYFLKDQEVSGEDFLELTHEDFFIHGLKLGPIKFILRAIQKINNEDGQEILQGSNNSNLSSNYNDNEDYDDNENYSDNEEIAESSESVINDNSLRGQSPAIVDLLRQQNINPKGKLQQLCMRGKILEGDILRYVRNKEHYECEKRCWQVIYLIRLISCLSKEADIPKKDVSSNKLELLVIKQVSLTFEKRSIIIIILVTCSSVTIYLKKSKQRDCDLGSRLPCS</sequence>
<feature type="compositionally biased region" description="Low complexity" evidence="1">
    <location>
        <begin position="194"/>
        <end position="204"/>
    </location>
</feature>